<gene>
    <name evidence="1" type="ORF">JK167_02390</name>
</gene>
<evidence type="ECO:0000313" key="2">
    <source>
        <dbReference type="Proteomes" id="UP000676478"/>
    </source>
</evidence>
<dbReference type="OrthoDB" id="2288984at2"/>
<dbReference type="RefSeq" id="WP_024525916.1">
    <property type="nucleotide sequence ID" value="NZ_CAKMAP010000003.1"/>
</dbReference>
<accession>A0A0C1PQF9</accession>
<dbReference type="AlphaFoldDB" id="A0A0C1PQF9"/>
<organism evidence="1 2">
    <name type="scientific">Levilactobacillus brevis</name>
    <name type="common">Lactobacillus brevis</name>
    <dbReference type="NCBI Taxonomy" id="1580"/>
    <lineage>
        <taxon>Bacteria</taxon>
        <taxon>Bacillati</taxon>
        <taxon>Bacillota</taxon>
        <taxon>Bacilli</taxon>
        <taxon>Lactobacillales</taxon>
        <taxon>Lactobacillaceae</taxon>
        <taxon>Levilactobacillus</taxon>
    </lineage>
</organism>
<reference evidence="1" key="1">
    <citation type="submission" date="2020-12" db="EMBL/GenBank/DDBJ databases">
        <authorList>
            <person name="Mcmullen J.G."/>
        </authorList>
    </citation>
    <scope>NUCLEOTIDE SEQUENCE</scope>
    <source>
        <strain evidence="1">Dm-2019-70</strain>
    </source>
</reference>
<reference evidence="1" key="2">
    <citation type="submission" date="2022-09" db="EMBL/GenBank/DDBJ databases">
        <title>Genome-inferred correspondence between phylogeny and metabolic traits in the wild Drosophila gut microbiome.</title>
        <authorList>
            <person name="Bueno E."/>
            <person name="Blow F."/>
            <person name="Douglas A.E."/>
        </authorList>
    </citation>
    <scope>NUCLEOTIDE SEQUENCE</scope>
    <source>
        <strain evidence="1">Dm-2019-70</strain>
    </source>
</reference>
<dbReference type="EMBL" id="JAERKF010000002">
    <property type="protein sequence ID" value="MBS1009683.1"/>
    <property type="molecule type" value="Genomic_DNA"/>
</dbReference>
<comment type="caution">
    <text evidence="1">The sequence shown here is derived from an EMBL/GenBank/DDBJ whole genome shotgun (WGS) entry which is preliminary data.</text>
</comment>
<proteinExistence type="predicted"/>
<dbReference type="Proteomes" id="UP000676478">
    <property type="component" value="Unassembled WGS sequence"/>
</dbReference>
<evidence type="ECO:0000313" key="1">
    <source>
        <dbReference type="EMBL" id="MBS1009683.1"/>
    </source>
</evidence>
<protein>
    <submittedName>
        <fullName evidence="1">Uncharacterized protein</fullName>
    </submittedName>
</protein>
<name>A0A0C1PQF9_LEVBR</name>
<sequence length="140" mass="16249">MKLTWQYWLKQAGIGLLFILVVASLGHLNYTQWRLLPGWTMADWWFAVCWLCFPFAKWVILEDNRDVQAPTIRRRTRAQRAADKTASVYEKMAPKAREPRLTAAPKTALAWYWRGLIDVVLVFVGPLILGGFLAYSLRHN</sequence>